<dbReference type="PANTHER" id="PTHR43319:SF3">
    <property type="entry name" value="BETA-LACTAMASE-RELATED DOMAIN-CONTAINING PROTEIN"/>
    <property type="match status" value="1"/>
</dbReference>
<name>A0ABY5E0K8_9ACTN</name>
<dbReference type="EMBL" id="CP098502">
    <property type="protein sequence ID" value="UTI66734.1"/>
    <property type="molecule type" value="Genomic_DNA"/>
</dbReference>
<dbReference type="Proteomes" id="UP001056035">
    <property type="component" value="Chromosome"/>
</dbReference>
<organism evidence="2 3">
    <name type="scientific">Paraconexibacter antarcticus</name>
    <dbReference type="NCBI Taxonomy" id="2949664"/>
    <lineage>
        <taxon>Bacteria</taxon>
        <taxon>Bacillati</taxon>
        <taxon>Actinomycetota</taxon>
        <taxon>Thermoleophilia</taxon>
        <taxon>Solirubrobacterales</taxon>
        <taxon>Paraconexibacteraceae</taxon>
        <taxon>Paraconexibacter</taxon>
    </lineage>
</organism>
<proteinExistence type="predicted"/>
<reference evidence="2 3" key="1">
    <citation type="submission" date="2022-06" db="EMBL/GenBank/DDBJ databases">
        <title>Paraconexibacter antarcticus.</title>
        <authorList>
            <person name="Kim C.S."/>
        </authorList>
    </citation>
    <scope>NUCLEOTIDE SEQUENCE [LARGE SCALE GENOMIC DNA]</scope>
    <source>
        <strain evidence="2 3">02-257</strain>
    </source>
</reference>
<feature type="domain" description="Beta-lactamase-related" evidence="1">
    <location>
        <begin position="28"/>
        <end position="426"/>
    </location>
</feature>
<dbReference type="Pfam" id="PF00144">
    <property type="entry name" value="Beta-lactamase"/>
    <property type="match status" value="1"/>
</dbReference>
<protein>
    <submittedName>
        <fullName evidence="2">Beta-lactamase family protein</fullName>
    </submittedName>
</protein>
<sequence length="460" mass="49793">MAPENFMERLHTVDGSCDPRFARVREEFERNFAERGELGASVCVIVDGEPVVDLWGGIADERDGRPWQRDTMNVVMSCSKGLTAICGNMLIDRGELDPDAPVARYWPEFAQAGKADIPVRMVFNHQSGVAHVDERVPPGGINDYELMVALVERTTPFWTPGTRAGYHGLTVGWLVGELVRRVSGRTVGTFFREEVAEPLGLTDCWIGLPEAQEHRVARSIPFELPIPELPPAAQRLLDPTGRAFRVLSRVAAASPAVQRRIARELARHVDAADLPPNLMARLAQLDPLLFALMGNMGDWLPDHFDTPVAHAAEVPAGGAVANARGLAGAYTPLALGGTVDGVRLVSADGIARMRHPQSVHEIDAVLGIRTSYTMGFSKSWPNPGVADSSVIIGEDAFGTPGMGGQMGFADPAYRLAFGYTMNRHGVGTALNARGQSLIDATYEILGSRGRKLGFWARPSS</sequence>
<dbReference type="SUPFAM" id="SSF56601">
    <property type="entry name" value="beta-lactamase/transpeptidase-like"/>
    <property type="match status" value="1"/>
</dbReference>
<dbReference type="RefSeq" id="WP_254573400.1">
    <property type="nucleotide sequence ID" value="NZ_CP098502.1"/>
</dbReference>
<evidence type="ECO:0000313" key="3">
    <source>
        <dbReference type="Proteomes" id="UP001056035"/>
    </source>
</evidence>
<dbReference type="InterPro" id="IPR052907">
    <property type="entry name" value="Beta-lactamase/esterase"/>
</dbReference>
<dbReference type="InterPro" id="IPR012338">
    <property type="entry name" value="Beta-lactam/transpept-like"/>
</dbReference>
<keyword evidence="3" id="KW-1185">Reference proteome</keyword>
<accession>A0ABY5E0K8</accession>
<evidence type="ECO:0000259" key="1">
    <source>
        <dbReference type="Pfam" id="PF00144"/>
    </source>
</evidence>
<gene>
    <name evidence="2" type="ORF">NBH00_11105</name>
</gene>
<dbReference type="PANTHER" id="PTHR43319">
    <property type="entry name" value="BETA-LACTAMASE-RELATED"/>
    <property type="match status" value="1"/>
</dbReference>
<dbReference type="InterPro" id="IPR001466">
    <property type="entry name" value="Beta-lactam-related"/>
</dbReference>
<dbReference type="Gene3D" id="3.40.710.10">
    <property type="entry name" value="DD-peptidase/beta-lactamase superfamily"/>
    <property type="match status" value="1"/>
</dbReference>
<evidence type="ECO:0000313" key="2">
    <source>
        <dbReference type="EMBL" id="UTI66734.1"/>
    </source>
</evidence>